<proteinExistence type="predicted"/>
<accession>A0AAV4J3N0</accession>
<dbReference type="Proteomes" id="UP000762676">
    <property type="component" value="Unassembled WGS sequence"/>
</dbReference>
<sequence>MELRLIEKAAFMIPKRIVKIRRQRDIRFRRIFGTRWPEKRGSEDLWMGEGQKPKSRRLLRRKRVCSVRNLFKEICIQHHTLSFNWNSQGKKEERSITQQLEARHWDRTEEEKR</sequence>
<name>A0AAV4J3N0_9GAST</name>
<evidence type="ECO:0000313" key="2">
    <source>
        <dbReference type="Proteomes" id="UP000762676"/>
    </source>
</evidence>
<keyword evidence="2" id="KW-1185">Reference proteome</keyword>
<comment type="caution">
    <text evidence="1">The sequence shown here is derived from an EMBL/GenBank/DDBJ whole genome shotgun (WGS) entry which is preliminary data.</text>
</comment>
<organism evidence="1 2">
    <name type="scientific">Elysia marginata</name>
    <dbReference type="NCBI Taxonomy" id="1093978"/>
    <lineage>
        <taxon>Eukaryota</taxon>
        <taxon>Metazoa</taxon>
        <taxon>Spiralia</taxon>
        <taxon>Lophotrochozoa</taxon>
        <taxon>Mollusca</taxon>
        <taxon>Gastropoda</taxon>
        <taxon>Heterobranchia</taxon>
        <taxon>Euthyneura</taxon>
        <taxon>Panpulmonata</taxon>
        <taxon>Sacoglossa</taxon>
        <taxon>Placobranchoidea</taxon>
        <taxon>Plakobranchidae</taxon>
        <taxon>Elysia</taxon>
    </lineage>
</organism>
<protein>
    <submittedName>
        <fullName evidence="1">Uncharacterized protein</fullName>
    </submittedName>
</protein>
<gene>
    <name evidence="1" type="ORF">ElyMa_006791100</name>
</gene>
<reference evidence="1 2" key="1">
    <citation type="journal article" date="2021" name="Elife">
        <title>Chloroplast acquisition without the gene transfer in kleptoplastic sea slugs, Plakobranchus ocellatus.</title>
        <authorList>
            <person name="Maeda T."/>
            <person name="Takahashi S."/>
            <person name="Yoshida T."/>
            <person name="Shimamura S."/>
            <person name="Takaki Y."/>
            <person name="Nagai Y."/>
            <person name="Toyoda A."/>
            <person name="Suzuki Y."/>
            <person name="Arimoto A."/>
            <person name="Ishii H."/>
            <person name="Satoh N."/>
            <person name="Nishiyama T."/>
            <person name="Hasebe M."/>
            <person name="Maruyama T."/>
            <person name="Minagawa J."/>
            <person name="Obokata J."/>
            <person name="Shigenobu S."/>
        </authorList>
    </citation>
    <scope>NUCLEOTIDE SEQUENCE [LARGE SCALE GENOMIC DNA]</scope>
</reference>
<dbReference type="AlphaFoldDB" id="A0AAV4J3N0"/>
<evidence type="ECO:0000313" key="1">
    <source>
        <dbReference type="EMBL" id="GFS16253.1"/>
    </source>
</evidence>
<dbReference type="EMBL" id="BMAT01013603">
    <property type="protein sequence ID" value="GFS16253.1"/>
    <property type="molecule type" value="Genomic_DNA"/>
</dbReference>